<dbReference type="RefSeq" id="WP_377575825.1">
    <property type="nucleotide sequence ID" value="NZ_JBHTKA010000001.1"/>
</dbReference>
<evidence type="ECO:0000313" key="2">
    <source>
        <dbReference type="Proteomes" id="UP001597112"/>
    </source>
</evidence>
<evidence type="ECO:0008006" key="3">
    <source>
        <dbReference type="Google" id="ProtNLM"/>
    </source>
</evidence>
<protein>
    <recommendedName>
        <fullName evidence="3">DUF4230 domain-containing protein</fullName>
    </recommendedName>
</protein>
<evidence type="ECO:0000313" key="1">
    <source>
        <dbReference type="EMBL" id="MFD0998699.1"/>
    </source>
</evidence>
<dbReference type="Proteomes" id="UP001597112">
    <property type="component" value="Unassembled WGS sequence"/>
</dbReference>
<keyword evidence="2" id="KW-1185">Reference proteome</keyword>
<comment type="caution">
    <text evidence="1">The sequence shown here is derived from an EMBL/GenBank/DDBJ whole genome shotgun (WGS) entry which is preliminary data.</text>
</comment>
<reference evidence="2" key="1">
    <citation type="journal article" date="2019" name="Int. J. Syst. Evol. Microbiol.">
        <title>The Global Catalogue of Microorganisms (GCM) 10K type strain sequencing project: providing services to taxonomists for standard genome sequencing and annotation.</title>
        <authorList>
            <consortium name="The Broad Institute Genomics Platform"/>
            <consortium name="The Broad Institute Genome Sequencing Center for Infectious Disease"/>
            <person name="Wu L."/>
            <person name="Ma J."/>
        </authorList>
    </citation>
    <scope>NUCLEOTIDE SEQUENCE [LARGE SCALE GENOMIC DNA]</scope>
    <source>
        <strain evidence="2">CCUG 58938</strain>
    </source>
</reference>
<dbReference type="EMBL" id="JBHTKA010000001">
    <property type="protein sequence ID" value="MFD0998699.1"/>
    <property type="molecule type" value="Genomic_DNA"/>
</dbReference>
<proteinExistence type="predicted"/>
<organism evidence="1 2">
    <name type="scientific">Ohtaekwangia kribbensis</name>
    <dbReference type="NCBI Taxonomy" id="688913"/>
    <lineage>
        <taxon>Bacteria</taxon>
        <taxon>Pseudomonadati</taxon>
        <taxon>Bacteroidota</taxon>
        <taxon>Cytophagia</taxon>
        <taxon>Cytophagales</taxon>
        <taxon>Fulvivirgaceae</taxon>
        <taxon>Ohtaekwangia</taxon>
    </lineage>
</organism>
<accession>A0ABW3JY02</accession>
<sequence>MKKVFWIILLLIFILLVYIVYQWRYIHTTNDMPYKNLSYFGTGGCLIYANIEYDGVIYPVVQTNIFMVERLSIRNKFVRMNLYPIYLKEAIKHEWSIKVDKELFDEFSYDIVDRKLIALYSKIDFKTDTAILKGDQIAEKFKGEHYKAILYVLLRQGINCCIACESGTIFIGSDQ</sequence>
<name>A0ABW3JY02_9BACT</name>
<gene>
    <name evidence="1" type="ORF">ACFQ21_05245</name>
</gene>